<dbReference type="AlphaFoldDB" id="A0A1L8CRM2"/>
<dbReference type="Proteomes" id="UP000187485">
    <property type="component" value="Unassembled WGS sequence"/>
</dbReference>
<protein>
    <submittedName>
        <fullName evidence="2">DNA polymerase III subunit epsilon</fullName>
    </submittedName>
</protein>
<name>A0A1L8CRM2_9THEO</name>
<evidence type="ECO:0000313" key="3">
    <source>
        <dbReference type="Proteomes" id="UP000187485"/>
    </source>
</evidence>
<organism evidence="2 3">
    <name type="scientific">Carboxydothermus pertinax</name>
    <dbReference type="NCBI Taxonomy" id="870242"/>
    <lineage>
        <taxon>Bacteria</taxon>
        <taxon>Bacillati</taxon>
        <taxon>Bacillota</taxon>
        <taxon>Clostridia</taxon>
        <taxon>Thermoanaerobacterales</taxon>
        <taxon>Thermoanaerobacteraceae</taxon>
        <taxon>Carboxydothermus</taxon>
    </lineage>
</organism>
<evidence type="ECO:0000313" key="2">
    <source>
        <dbReference type="EMBL" id="GAV21571.1"/>
    </source>
</evidence>
<proteinExistence type="predicted"/>
<dbReference type="RefSeq" id="WP_075858023.1">
    <property type="nucleotide sequence ID" value="NZ_BDJK01000003.1"/>
</dbReference>
<dbReference type="STRING" id="870242.cpu_00810"/>
<dbReference type="GO" id="GO:0009035">
    <property type="term" value="F:type I site-specific deoxyribonuclease activity"/>
    <property type="evidence" value="ECO:0007669"/>
    <property type="project" value="UniProtKB-EC"/>
</dbReference>
<dbReference type="InterPro" id="IPR007409">
    <property type="entry name" value="Restrct_endonuc_type1_HsdR_N"/>
</dbReference>
<dbReference type="Pfam" id="PF04313">
    <property type="entry name" value="HSDR_N"/>
    <property type="match status" value="1"/>
</dbReference>
<dbReference type="OrthoDB" id="9148007at2"/>
<comment type="caution">
    <text evidence="2">The sequence shown here is derived from an EMBL/GenBank/DDBJ whole genome shotgun (WGS) entry which is preliminary data.</text>
</comment>
<gene>
    <name evidence="2" type="ORF">cpu_00810</name>
</gene>
<feature type="domain" description="Restriction endonuclease type I HsdR N-terminal" evidence="1">
    <location>
        <begin position="60"/>
        <end position="126"/>
    </location>
</feature>
<accession>A0A1L8CRM2</accession>
<dbReference type="Gene3D" id="3.90.1570.30">
    <property type="match status" value="1"/>
</dbReference>
<dbReference type="GO" id="GO:0003677">
    <property type="term" value="F:DNA binding"/>
    <property type="evidence" value="ECO:0007669"/>
    <property type="project" value="UniProtKB-KW"/>
</dbReference>
<dbReference type="GO" id="GO:0009307">
    <property type="term" value="P:DNA restriction-modification system"/>
    <property type="evidence" value="ECO:0007669"/>
    <property type="project" value="UniProtKB-KW"/>
</dbReference>
<sequence length="374" mass="43804">MSFKDDLLKLSMQISERKVHVNNEETTKHALIIPFIQILGYDVFNPLEVKPEYTADFGKKKGEKVDYAIFKNNKPIMFIEAKSVTEKLENHDTQLSRYFNSTPEVKIAILTNGIIYKFFTDLNQNNVMDPTPFYEFDLENLKESDYEAIAKFRKEVFDQDNLVKYAEDLVYMANLNKNLKELFKNPSDEFIRFLIKDFSDTRITANVIERFRPVVKKAIQATLVEIISQGILKEDDETIAQLPEPSIPENNDTEERQRKIETNDEELYAFEKIKEILLKANKDISQINYKDTVNYFGIYKRNINGWFLRINLTSTIKYIASRLPIDETKKVVFGYEVQEAPKGLGESRVIINQKEDIENLKDYIIKCFEIVENF</sequence>
<keyword evidence="3" id="KW-1185">Reference proteome</keyword>
<evidence type="ECO:0000259" key="1">
    <source>
        <dbReference type="Pfam" id="PF04313"/>
    </source>
</evidence>
<reference evidence="3" key="1">
    <citation type="submission" date="2016-12" db="EMBL/GenBank/DDBJ databases">
        <title>Draft Genome Sequences od Carboxydothermus pertinax and islandicus, Hydrogenogenic Carboxydotrophic Bacteria.</title>
        <authorList>
            <person name="Fukuyama Y."/>
            <person name="Ohmae K."/>
            <person name="Yoneda Y."/>
            <person name="Yoshida T."/>
            <person name="Sako Y."/>
        </authorList>
    </citation>
    <scope>NUCLEOTIDE SEQUENCE [LARGE SCALE GENOMIC DNA]</scope>
    <source>
        <strain evidence="3">Ug1</strain>
    </source>
</reference>
<dbReference type="EMBL" id="BDJK01000003">
    <property type="protein sequence ID" value="GAV21571.1"/>
    <property type="molecule type" value="Genomic_DNA"/>
</dbReference>
<dbReference type="GO" id="GO:0005524">
    <property type="term" value="F:ATP binding"/>
    <property type="evidence" value="ECO:0007669"/>
    <property type="project" value="UniProtKB-KW"/>
</dbReference>